<dbReference type="EMBL" id="CP126980">
    <property type="protein sequence ID" value="WIM99954.1"/>
    <property type="molecule type" value="Genomic_DNA"/>
</dbReference>
<sequence>MTALLTEHVVGWASDQGWRPEREVRGRIVRQTINGPRQARLDVVCERPGGLPPVAIEIDRTGKVWSLQKLIAEADAGAVALWVRWRGRTQIAVPAEIGLVDISGAAPAVRLPRSSS</sequence>
<dbReference type="Proteomes" id="UP001240150">
    <property type="component" value="Chromosome"/>
</dbReference>
<dbReference type="RefSeq" id="WP_284921405.1">
    <property type="nucleotide sequence ID" value="NZ_CP126980.1"/>
</dbReference>
<gene>
    <name evidence="1" type="ORF">ACTOB_003624</name>
</gene>
<accession>A0ABY8WQ06</accession>
<protein>
    <submittedName>
        <fullName evidence="1">Uncharacterized protein</fullName>
    </submittedName>
</protein>
<keyword evidence="2" id="KW-1185">Reference proteome</keyword>
<evidence type="ECO:0000313" key="2">
    <source>
        <dbReference type="Proteomes" id="UP001240150"/>
    </source>
</evidence>
<proteinExistence type="predicted"/>
<name>A0ABY8WQ06_9ACTN</name>
<evidence type="ECO:0000313" key="1">
    <source>
        <dbReference type="EMBL" id="WIM99954.1"/>
    </source>
</evidence>
<reference evidence="1 2" key="1">
    <citation type="submission" date="2023-06" db="EMBL/GenBank/DDBJ databases">
        <authorList>
            <person name="Yushchuk O."/>
            <person name="Binda E."/>
            <person name="Ruckert-Reed C."/>
            <person name="Fedorenko V."/>
            <person name="Kalinowski J."/>
            <person name="Marinelli F."/>
        </authorList>
    </citation>
    <scope>NUCLEOTIDE SEQUENCE [LARGE SCALE GENOMIC DNA]</scope>
    <source>
        <strain evidence="1 2">NRRL 3884</strain>
    </source>
</reference>
<organism evidence="1 2">
    <name type="scientific">Actinoplanes oblitus</name>
    <dbReference type="NCBI Taxonomy" id="3040509"/>
    <lineage>
        <taxon>Bacteria</taxon>
        <taxon>Bacillati</taxon>
        <taxon>Actinomycetota</taxon>
        <taxon>Actinomycetes</taxon>
        <taxon>Micromonosporales</taxon>
        <taxon>Micromonosporaceae</taxon>
        <taxon>Actinoplanes</taxon>
    </lineage>
</organism>